<protein>
    <recommendedName>
        <fullName evidence="3">Aerotolerance regulator N-terminal domain-containing protein</fullName>
    </recommendedName>
</protein>
<dbReference type="Gene3D" id="3.40.50.410">
    <property type="entry name" value="von Willebrand factor, type A domain"/>
    <property type="match status" value="1"/>
</dbReference>
<dbReference type="InterPro" id="IPR011933">
    <property type="entry name" value="Double_TM_dom"/>
</dbReference>
<dbReference type="InterPro" id="IPR024163">
    <property type="entry name" value="Aerotolerance_reg_N"/>
</dbReference>
<feature type="compositionally biased region" description="Low complexity" evidence="1">
    <location>
        <begin position="514"/>
        <end position="525"/>
    </location>
</feature>
<dbReference type="RefSeq" id="WP_184309117.1">
    <property type="nucleotide sequence ID" value="NZ_JACHXU010000031.1"/>
</dbReference>
<evidence type="ECO:0000256" key="1">
    <source>
        <dbReference type="SAM" id="MobiDB-lite"/>
    </source>
</evidence>
<evidence type="ECO:0000256" key="2">
    <source>
        <dbReference type="SAM" id="Phobius"/>
    </source>
</evidence>
<accession>A0A7W5E4K9</accession>
<keyword evidence="5" id="KW-1185">Reference proteome</keyword>
<dbReference type="InterPro" id="IPR029062">
    <property type="entry name" value="Class_I_gatase-like"/>
</dbReference>
<evidence type="ECO:0000313" key="5">
    <source>
        <dbReference type="Proteomes" id="UP000536179"/>
    </source>
</evidence>
<dbReference type="SUPFAM" id="SSF53300">
    <property type="entry name" value="vWA-like"/>
    <property type="match status" value="1"/>
</dbReference>
<dbReference type="AlphaFoldDB" id="A0A7W5E4K9"/>
<dbReference type="Proteomes" id="UP000536179">
    <property type="component" value="Unassembled WGS sequence"/>
</dbReference>
<feature type="transmembrane region" description="Helical" evidence="2">
    <location>
        <begin position="807"/>
        <end position="831"/>
    </location>
</feature>
<feature type="compositionally biased region" description="Low complexity" evidence="1">
    <location>
        <begin position="872"/>
        <end position="881"/>
    </location>
</feature>
<dbReference type="PANTHER" id="PTHR37464:SF1">
    <property type="entry name" value="BLL2463 PROTEIN"/>
    <property type="match status" value="1"/>
</dbReference>
<sequence>MLLYPSLAAGFLFIGVPLLVHLINLLRHRRTQWAAMDFLLASYRKQRRWIVLRQLLLLLTRLAVAALLIAVLAGLIGGRGLIGAIGGQTTHHVIVLDDSYSMRQRVMGNSGSGAAGGEPKIDASRDSTAYDRALSAVSSLVRSLSNDEGIHQITVMRASRATMVSDSKSGSADAAADLAAQTVTGDARQIERLMSTRASTLRTDLVAAIDLASDLLDANPADSRRLYVVSDFSRRDWQSPRRMAVSLEKAKKSGADIRMIDCVASGGTSSPRNLAITDLAPEPDVWVAGVPVMMNVTVKNFSDTEVRNVALTAAVITYGDDVKIADPTSTLSGSVQSLPAIMIESIPAGQQLTKSFQVYIDKQGTHVVRVGLPDDSLAIDNTRVCTIPLADAQRVLIIDGDSDGLGSYHISSVLDPGSQVRIGAIPEVRPMSMLRDASLETLQRYRAIYLIDVPQISERAADTLTQYVQGGGGLAWFLGQNVSAQNYNSTLAAAKRNLLPYQLDRVVTAETVFGSSGTDFSGDDSSTNEDPSQKNRKNALVFGKDSELLGPIARAGNGVFGLVNLQSVWAPAPPLLEEIPAIAPETDEPSDADPESRAEPSLAAIDDPLDVRVLLERGDGIPVAVRHALGRGRVVTVNTGLDGTWNNWPGDPTFVVFLLQANAMLFSGAAPPTSRLIDEPAELAVPGDSYLPTVVLLPPADEPPRMSIEIEADDQSPTVVLSPIEMVVADQAGFDDFLMPGVAEWQRTGTDGQTSVLPVASVLRVGESDLAQVSHAEVLRDLPGMGIEFMASGTWENDGNIGGMSTFLLILLALLAILLAVEQALAAWASYHVKPNKSERARPHTSGFGNARGAHESAIETRPRSRSRSRRSGAVGSVESSDTTEVKR</sequence>
<organism evidence="4 5">
    <name type="scientific">Aporhodopirellula rubra</name>
    <dbReference type="NCBI Taxonomy" id="980271"/>
    <lineage>
        <taxon>Bacteria</taxon>
        <taxon>Pseudomonadati</taxon>
        <taxon>Planctomycetota</taxon>
        <taxon>Planctomycetia</taxon>
        <taxon>Pirellulales</taxon>
        <taxon>Pirellulaceae</taxon>
        <taxon>Aporhodopirellula</taxon>
    </lineage>
</organism>
<keyword evidence="2" id="KW-1133">Transmembrane helix</keyword>
<feature type="region of interest" description="Disordered" evidence="1">
    <location>
        <begin position="836"/>
        <end position="888"/>
    </location>
</feature>
<dbReference type="Gene3D" id="3.40.50.880">
    <property type="match status" value="1"/>
</dbReference>
<dbReference type="InterPro" id="IPR036465">
    <property type="entry name" value="vWFA_dom_sf"/>
</dbReference>
<evidence type="ECO:0000313" key="4">
    <source>
        <dbReference type="EMBL" id="MBB3210044.1"/>
    </source>
</evidence>
<name>A0A7W5E4K9_9BACT</name>
<dbReference type="SUPFAM" id="SSF52317">
    <property type="entry name" value="Class I glutamine amidotransferase-like"/>
    <property type="match status" value="1"/>
</dbReference>
<feature type="compositionally biased region" description="Basic and acidic residues" evidence="1">
    <location>
        <begin position="853"/>
        <end position="863"/>
    </location>
</feature>
<comment type="caution">
    <text evidence="4">The sequence shown here is derived from an EMBL/GenBank/DDBJ whole genome shotgun (WGS) entry which is preliminary data.</text>
</comment>
<gene>
    <name evidence="4" type="ORF">FHS27_005890</name>
</gene>
<dbReference type="EMBL" id="JACHXU010000031">
    <property type="protein sequence ID" value="MBB3210044.1"/>
    <property type="molecule type" value="Genomic_DNA"/>
</dbReference>
<feature type="domain" description="Aerotolerance regulator N-terminal" evidence="3">
    <location>
        <begin position="2"/>
        <end position="74"/>
    </location>
</feature>
<keyword evidence="2" id="KW-0812">Transmembrane</keyword>
<keyword evidence="2" id="KW-0472">Membrane</keyword>
<proteinExistence type="predicted"/>
<dbReference type="PANTHER" id="PTHR37464">
    <property type="entry name" value="BLL2463 PROTEIN"/>
    <property type="match status" value="1"/>
</dbReference>
<dbReference type="NCBIfam" id="TIGR02226">
    <property type="entry name" value="two_anch"/>
    <property type="match status" value="1"/>
</dbReference>
<evidence type="ECO:0000259" key="3">
    <source>
        <dbReference type="Pfam" id="PF07584"/>
    </source>
</evidence>
<feature type="region of interest" description="Disordered" evidence="1">
    <location>
        <begin position="514"/>
        <end position="537"/>
    </location>
</feature>
<dbReference type="Pfam" id="PF07584">
    <property type="entry name" value="BatA"/>
    <property type="match status" value="1"/>
</dbReference>
<feature type="transmembrane region" description="Helical" evidence="2">
    <location>
        <begin position="6"/>
        <end position="26"/>
    </location>
</feature>
<feature type="transmembrane region" description="Helical" evidence="2">
    <location>
        <begin position="55"/>
        <end position="76"/>
    </location>
</feature>
<reference evidence="4 5" key="1">
    <citation type="submission" date="2020-08" db="EMBL/GenBank/DDBJ databases">
        <title>Genomic Encyclopedia of Type Strains, Phase III (KMG-III): the genomes of soil and plant-associated and newly described type strains.</title>
        <authorList>
            <person name="Whitman W."/>
        </authorList>
    </citation>
    <scope>NUCLEOTIDE SEQUENCE [LARGE SCALE GENOMIC DNA]</scope>
    <source>
        <strain evidence="4 5">CECT 8075</strain>
    </source>
</reference>